<organism evidence="2 3">
    <name type="scientific">Pseudoneurospora amorphoporcata</name>
    <dbReference type="NCBI Taxonomy" id="241081"/>
    <lineage>
        <taxon>Eukaryota</taxon>
        <taxon>Fungi</taxon>
        <taxon>Dikarya</taxon>
        <taxon>Ascomycota</taxon>
        <taxon>Pezizomycotina</taxon>
        <taxon>Sordariomycetes</taxon>
        <taxon>Sordariomycetidae</taxon>
        <taxon>Sordariales</taxon>
        <taxon>Sordariaceae</taxon>
        <taxon>Pseudoneurospora</taxon>
    </lineage>
</organism>
<dbReference type="AlphaFoldDB" id="A0AAN6NMS1"/>
<dbReference type="InterPro" id="IPR009057">
    <property type="entry name" value="Homeodomain-like_sf"/>
</dbReference>
<name>A0AAN6NMS1_9PEZI</name>
<evidence type="ECO:0000313" key="2">
    <source>
        <dbReference type="EMBL" id="KAK3946497.1"/>
    </source>
</evidence>
<dbReference type="Proteomes" id="UP001303222">
    <property type="component" value="Unassembled WGS sequence"/>
</dbReference>
<protein>
    <recommendedName>
        <fullName evidence="4">HTH CENPB-type domain-containing protein</fullName>
    </recommendedName>
</protein>
<dbReference type="SUPFAM" id="SSF46689">
    <property type="entry name" value="Homeodomain-like"/>
    <property type="match status" value="1"/>
</dbReference>
<proteinExistence type="predicted"/>
<sequence>MPLDYSLLNLSGVKGAEIYHHGRHRRRPPSIRQVAARTGESRSSIARHAKSLQETGQPAISSRSRGRPRMLTNAEEDAIVAYVVFCFEGRFPAMCEMVIGAANRLRELRGAPANCDSRWLTRFLKDHPELKITTYRAVDLRRRFWELNEESVDDWFNQYQGLLKDHNVDRADVWNCDEMGVRIDCVAGGRVKMVVLRDLAR</sequence>
<feature type="region of interest" description="Disordered" evidence="1">
    <location>
        <begin position="38"/>
        <end position="68"/>
    </location>
</feature>
<evidence type="ECO:0000313" key="3">
    <source>
        <dbReference type="Proteomes" id="UP001303222"/>
    </source>
</evidence>
<feature type="compositionally biased region" description="Polar residues" evidence="1">
    <location>
        <begin position="52"/>
        <end position="63"/>
    </location>
</feature>
<reference evidence="2" key="1">
    <citation type="journal article" date="2023" name="Mol. Phylogenet. Evol.">
        <title>Genome-scale phylogeny and comparative genomics of the fungal order Sordariales.</title>
        <authorList>
            <person name="Hensen N."/>
            <person name="Bonometti L."/>
            <person name="Westerberg I."/>
            <person name="Brannstrom I.O."/>
            <person name="Guillou S."/>
            <person name="Cros-Aarteil S."/>
            <person name="Calhoun S."/>
            <person name="Haridas S."/>
            <person name="Kuo A."/>
            <person name="Mondo S."/>
            <person name="Pangilinan J."/>
            <person name="Riley R."/>
            <person name="LaButti K."/>
            <person name="Andreopoulos B."/>
            <person name="Lipzen A."/>
            <person name="Chen C."/>
            <person name="Yan M."/>
            <person name="Daum C."/>
            <person name="Ng V."/>
            <person name="Clum A."/>
            <person name="Steindorff A."/>
            <person name="Ohm R.A."/>
            <person name="Martin F."/>
            <person name="Silar P."/>
            <person name="Natvig D.O."/>
            <person name="Lalanne C."/>
            <person name="Gautier V."/>
            <person name="Ament-Velasquez S.L."/>
            <person name="Kruys A."/>
            <person name="Hutchinson M.I."/>
            <person name="Powell A.J."/>
            <person name="Barry K."/>
            <person name="Miller A.N."/>
            <person name="Grigoriev I.V."/>
            <person name="Debuchy R."/>
            <person name="Gladieux P."/>
            <person name="Hiltunen Thoren M."/>
            <person name="Johannesson H."/>
        </authorList>
    </citation>
    <scope>NUCLEOTIDE SEQUENCE</scope>
    <source>
        <strain evidence="2">CBS 626.80</strain>
    </source>
</reference>
<gene>
    <name evidence="2" type="ORF">QBC32DRAFT_158660</name>
</gene>
<dbReference type="EMBL" id="MU859877">
    <property type="protein sequence ID" value="KAK3946497.1"/>
    <property type="molecule type" value="Genomic_DNA"/>
</dbReference>
<comment type="caution">
    <text evidence="2">The sequence shown here is derived from an EMBL/GenBank/DDBJ whole genome shotgun (WGS) entry which is preliminary data.</text>
</comment>
<reference evidence="2" key="2">
    <citation type="submission" date="2023-06" db="EMBL/GenBank/DDBJ databases">
        <authorList>
            <consortium name="Lawrence Berkeley National Laboratory"/>
            <person name="Mondo S.J."/>
            <person name="Hensen N."/>
            <person name="Bonometti L."/>
            <person name="Westerberg I."/>
            <person name="Brannstrom I.O."/>
            <person name="Guillou S."/>
            <person name="Cros-Aarteil S."/>
            <person name="Calhoun S."/>
            <person name="Haridas S."/>
            <person name="Kuo A."/>
            <person name="Pangilinan J."/>
            <person name="Riley R."/>
            <person name="Labutti K."/>
            <person name="Andreopoulos B."/>
            <person name="Lipzen A."/>
            <person name="Chen C."/>
            <person name="Yanf M."/>
            <person name="Daum C."/>
            <person name="Ng V."/>
            <person name="Clum A."/>
            <person name="Steindorff A."/>
            <person name="Ohm R."/>
            <person name="Martin F."/>
            <person name="Silar P."/>
            <person name="Natvig D."/>
            <person name="Lalanne C."/>
            <person name="Gautier V."/>
            <person name="Ament-Velasquez S.L."/>
            <person name="Kruys A."/>
            <person name="Hutchinson M.I."/>
            <person name="Powell A.J."/>
            <person name="Barry K."/>
            <person name="Miller A.N."/>
            <person name="Grigoriev I.V."/>
            <person name="Debuchy R."/>
            <person name="Gladieux P."/>
            <person name="Thoren M.H."/>
            <person name="Johannesson H."/>
        </authorList>
    </citation>
    <scope>NUCLEOTIDE SEQUENCE</scope>
    <source>
        <strain evidence="2">CBS 626.80</strain>
    </source>
</reference>
<accession>A0AAN6NMS1</accession>
<keyword evidence="3" id="KW-1185">Reference proteome</keyword>
<evidence type="ECO:0008006" key="4">
    <source>
        <dbReference type="Google" id="ProtNLM"/>
    </source>
</evidence>
<evidence type="ECO:0000256" key="1">
    <source>
        <dbReference type="SAM" id="MobiDB-lite"/>
    </source>
</evidence>